<dbReference type="EC" id="2.3.1.20" evidence="4 11"/>
<comment type="pathway">
    <text evidence="1 11">Glycerolipid metabolism; triacylglycerol biosynthesis.</text>
</comment>
<evidence type="ECO:0000256" key="6">
    <source>
        <dbReference type="ARBA" id="ARBA00022679"/>
    </source>
</evidence>
<sequence>MNPPNPLDPLDVAMMTAELVGSPMHVGAVLILSPPAGAGPNYVDELYRGALAGDDPIDPRLRRHPHRGVDTGGVWVWRAANDVDISQHCQRRTVSADPDEFWRLIGELDAERLERSRPMWMSYLIDGLDRGRFAFYIKVHHTVIDGVAGFRMIADALSTDPRRRSMPPFFADRRRESTPQPARGPLPRLVAPLRSLVGTAASGVGLIGRVVTGELSTVVDSLVGHTTVLPFGAPHTRFNGRLGPGRAIAAGSWPKDRIDAVQRAAGVTGNDVATAMVAGAVRRWLLERGELPGQSMVAICPITVRKRNAPNSQHGNMFGLWLCPLGTDMDDPAARLGLIHRSMSEGKRWVAKRGSAASLLTTAGSIAATVVVPLLPFTPKIRTGCNLPISHVPGPRVEMYWNGAPVEEIYPVSTVYDGMALNVTTCSYADRVGFGYVAGADVVPDVDTLIPLTEQCLTELESAVGVRINRGRRRH</sequence>
<dbReference type="PANTHER" id="PTHR31650">
    <property type="entry name" value="O-ACYLTRANSFERASE (WSD1-LIKE) FAMILY PROTEIN"/>
    <property type="match status" value="1"/>
</dbReference>
<keyword evidence="7 11" id="KW-0319">Glycerol metabolism</keyword>
<keyword evidence="5 11" id="KW-0444">Lipid biosynthesis</keyword>
<keyword evidence="8 11" id="KW-0443">Lipid metabolism</keyword>
<proteinExistence type="inferred from homology"/>
<evidence type="ECO:0000256" key="3">
    <source>
        <dbReference type="ARBA" id="ARBA00009587"/>
    </source>
</evidence>
<evidence type="ECO:0000313" key="16">
    <source>
        <dbReference type="Proteomes" id="UP000243140"/>
    </source>
</evidence>
<protein>
    <recommendedName>
        <fullName evidence="4 11">Diacylglycerol O-acyltransferase</fullName>
        <ecNumber evidence="4 11">2.3.1.20</ecNumber>
    </recommendedName>
</protein>
<dbReference type="Proteomes" id="UP000243140">
    <property type="component" value="Unassembled WGS sequence"/>
</dbReference>
<dbReference type="InterPro" id="IPR009721">
    <property type="entry name" value="O-acyltransferase_WSD1_C"/>
</dbReference>
<dbReference type="PANTHER" id="PTHR31650:SF1">
    <property type="entry name" value="WAX ESTER SYNTHASE_DIACYLGLYCEROL ACYLTRANSFERASE 4-RELATED"/>
    <property type="match status" value="1"/>
</dbReference>
<dbReference type="Pfam" id="PF03007">
    <property type="entry name" value="WS_DGAT_cat"/>
    <property type="match status" value="1"/>
</dbReference>
<evidence type="ECO:0000256" key="10">
    <source>
        <dbReference type="ARBA" id="ARBA00048109"/>
    </source>
</evidence>
<evidence type="ECO:0000256" key="7">
    <source>
        <dbReference type="ARBA" id="ARBA00022798"/>
    </source>
</evidence>
<dbReference type="NCBIfam" id="TIGR02946">
    <property type="entry name" value="acyl_WS_DGAT"/>
    <property type="match status" value="1"/>
</dbReference>
<dbReference type="InterPro" id="IPR014292">
    <property type="entry name" value="Acyl_transf_WS/DGAT"/>
</dbReference>
<dbReference type="Pfam" id="PF06974">
    <property type="entry name" value="WS_DGAT_C"/>
    <property type="match status" value="1"/>
</dbReference>
<evidence type="ECO:0000256" key="2">
    <source>
        <dbReference type="ARBA" id="ARBA00005189"/>
    </source>
</evidence>
<evidence type="ECO:0000256" key="4">
    <source>
        <dbReference type="ARBA" id="ARBA00013244"/>
    </source>
</evidence>
<dbReference type="InterPro" id="IPR004255">
    <property type="entry name" value="O-acyltransferase_WSD1_N"/>
</dbReference>
<evidence type="ECO:0000256" key="9">
    <source>
        <dbReference type="ARBA" id="ARBA00023315"/>
    </source>
</evidence>
<evidence type="ECO:0000259" key="14">
    <source>
        <dbReference type="Pfam" id="PF06974"/>
    </source>
</evidence>
<comment type="caution">
    <text evidence="15">The sequence shown here is derived from an EMBL/GenBank/DDBJ whole genome shotgun (WGS) entry which is preliminary data.</text>
</comment>
<comment type="catalytic activity">
    <reaction evidence="10 11">
        <text>an acyl-CoA + a 1,2-diacyl-sn-glycerol = a triacyl-sn-glycerol + CoA</text>
        <dbReference type="Rhea" id="RHEA:10868"/>
        <dbReference type="ChEBI" id="CHEBI:17815"/>
        <dbReference type="ChEBI" id="CHEBI:57287"/>
        <dbReference type="ChEBI" id="CHEBI:58342"/>
        <dbReference type="ChEBI" id="CHEBI:64615"/>
        <dbReference type="EC" id="2.3.1.20"/>
    </reaction>
</comment>
<feature type="region of interest" description="Disordered" evidence="12">
    <location>
        <begin position="164"/>
        <end position="185"/>
    </location>
</feature>
<evidence type="ECO:0000256" key="8">
    <source>
        <dbReference type="ARBA" id="ARBA00023098"/>
    </source>
</evidence>
<dbReference type="SUPFAM" id="SSF52777">
    <property type="entry name" value="CoA-dependent acyltransferases"/>
    <property type="match status" value="1"/>
</dbReference>
<dbReference type="InterPro" id="IPR045034">
    <property type="entry name" value="O-acyltransferase_WSD1-like"/>
</dbReference>
<keyword evidence="16" id="KW-1185">Reference proteome</keyword>
<feature type="domain" description="O-acyltransferase WSD1 C-terminal" evidence="14">
    <location>
        <begin position="315"/>
        <end position="460"/>
    </location>
</feature>
<evidence type="ECO:0000256" key="12">
    <source>
        <dbReference type="SAM" id="MobiDB-lite"/>
    </source>
</evidence>
<feature type="domain" description="O-acyltransferase WSD1-like N-terminal" evidence="13">
    <location>
        <begin position="7"/>
        <end position="273"/>
    </location>
</feature>
<keyword evidence="6 11" id="KW-0808">Transferase</keyword>
<evidence type="ECO:0000256" key="5">
    <source>
        <dbReference type="ARBA" id="ARBA00022516"/>
    </source>
</evidence>
<comment type="pathway">
    <text evidence="2">Lipid metabolism.</text>
</comment>
<comment type="similarity">
    <text evidence="3 11">Belongs to the long-chain O-acyltransferase family.</text>
</comment>
<dbReference type="RefSeq" id="WP_083011360.1">
    <property type="nucleotide sequence ID" value="NZ_CP060015.1"/>
</dbReference>
<organism evidence="15 16">
    <name type="scientific">Mycobacterium malmoense</name>
    <dbReference type="NCBI Taxonomy" id="1780"/>
    <lineage>
        <taxon>Bacteria</taxon>
        <taxon>Bacillati</taxon>
        <taxon>Actinomycetota</taxon>
        <taxon>Actinomycetes</taxon>
        <taxon>Mycobacteriales</taxon>
        <taxon>Mycobacteriaceae</taxon>
        <taxon>Mycobacterium</taxon>
    </lineage>
</organism>
<evidence type="ECO:0000256" key="11">
    <source>
        <dbReference type="RuleBase" id="RU361241"/>
    </source>
</evidence>
<evidence type="ECO:0000256" key="1">
    <source>
        <dbReference type="ARBA" id="ARBA00004771"/>
    </source>
</evidence>
<evidence type="ECO:0000313" key="15">
    <source>
        <dbReference type="EMBL" id="ORA79991.1"/>
    </source>
</evidence>
<gene>
    <name evidence="15" type="ORF">BST29_17595</name>
</gene>
<reference evidence="15 16" key="1">
    <citation type="submission" date="2017-02" db="EMBL/GenBank/DDBJ databases">
        <title>The new phylogeny of genus Mycobacterium.</title>
        <authorList>
            <person name="Tortoli E."/>
            <person name="Trovato A."/>
            <person name="Cirillo D.M."/>
        </authorList>
    </citation>
    <scope>NUCLEOTIDE SEQUENCE [LARGE SCALE GENOMIC DNA]</scope>
    <source>
        <strain evidence="15 16">IP1130001</strain>
    </source>
</reference>
<name>A0ABX3SQM4_MYCMA</name>
<accession>A0ABX3SQM4</accession>
<dbReference type="EMBL" id="MVHV01000019">
    <property type="protein sequence ID" value="ORA79991.1"/>
    <property type="molecule type" value="Genomic_DNA"/>
</dbReference>
<evidence type="ECO:0000259" key="13">
    <source>
        <dbReference type="Pfam" id="PF03007"/>
    </source>
</evidence>
<keyword evidence="9 11" id="KW-0012">Acyltransferase</keyword>